<sequence length="641" mass="71353">MAPRTISTLGSVSLLVSSMTGPGLVTIPLLFQSAGWFIPLLAFIVAILLSGAATLFLCESLSSQCGNDKFQKKIEFVRFSSMLMTKKYQRWIVQFVIYMTFESLIISSIVISAQTMDSLTISLFGKTCGIGIYPTSGFYCVTTQSSIGSPFGSAYVLMTIGYFIALVMVIPLGILELVDNIVVQIVSFVTLILIIISWIITFIIHGLSIDLVPFIGNDQSQVIGTVLYNYAFITTVPTWIHETGRNVPIRKVVWISIFISTIMYVSLGVLGGMAYTMDSKSNILAVIDHSNQRTVISLITTYLFPIAALVTRNAIFLSSFVPWIVILPFQTGVWLNALMNWSSLIFATISNFILPFYFYYLSYKQNYIKDDKSVISEGPTSERNISSVTDQLSLKNTIITDDNFSAKIITSEDKNNNLSFPIVICPSSPSISPKIQPVPDNNNPNDKYHLTPNIRTPDALRRRRSRSPSTSRSRSRGSSKIRLEIYRTNSHNSSKIEVESIEVHKVQSYEGNFDLVVANENALYDSPTLKAFQPTIIINDENYKTDLNDNLNINNNLSVHSRNSSHYSRSPSPILIFEEISSTKSEKSNNSNLDLFIAFPGLKPIYGIWVAAFCGVIAILLACTMIFYDFVELGMGNNVFG</sequence>
<evidence type="ECO:0000256" key="3">
    <source>
        <dbReference type="ARBA" id="ARBA00022989"/>
    </source>
</evidence>
<dbReference type="OrthoDB" id="294541at2759"/>
<organism evidence="8 9">
    <name type="scientific">Gigaspora margarita</name>
    <dbReference type="NCBI Taxonomy" id="4874"/>
    <lineage>
        <taxon>Eukaryota</taxon>
        <taxon>Fungi</taxon>
        <taxon>Fungi incertae sedis</taxon>
        <taxon>Mucoromycota</taxon>
        <taxon>Glomeromycotina</taxon>
        <taxon>Glomeromycetes</taxon>
        <taxon>Diversisporales</taxon>
        <taxon>Gigasporaceae</taxon>
        <taxon>Gigaspora</taxon>
    </lineage>
</organism>
<feature type="transmembrane region" description="Helical" evidence="6">
    <location>
        <begin position="91"/>
        <end position="111"/>
    </location>
</feature>
<feature type="transmembrane region" description="Helical" evidence="6">
    <location>
        <begin position="338"/>
        <end position="360"/>
    </location>
</feature>
<dbReference type="Proteomes" id="UP000439903">
    <property type="component" value="Unassembled WGS sequence"/>
</dbReference>
<dbReference type="AlphaFoldDB" id="A0A8H4A7Z8"/>
<evidence type="ECO:0000256" key="4">
    <source>
        <dbReference type="ARBA" id="ARBA00023136"/>
    </source>
</evidence>
<accession>A0A8H4A7Z8</accession>
<dbReference type="InterPro" id="IPR013057">
    <property type="entry name" value="AA_transpt_TM"/>
</dbReference>
<evidence type="ECO:0000313" key="8">
    <source>
        <dbReference type="EMBL" id="KAF0441063.1"/>
    </source>
</evidence>
<keyword evidence="4 6" id="KW-0472">Membrane</keyword>
<evidence type="ECO:0000256" key="2">
    <source>
        <dbReference type="ARBA" id="ARBA00022692"/>
    </source>
</evidence>
<keyword evidence="9" id="KW-1185">Reference proteome</keyword>
<evidence type="ECO:0000256" key="1">
    <source>
        <dbReference type="ARBA" id="ARBA00004370"/>
    </source>
</evidence>
<gene>
    <name evidence="8" type="ORF">F8M41_004017</name>
</gene>
<proteinExistence type="predicted"/>
<dbReference type="GO" id="GO:0016020">
    <property type="term" value="C:membrane"/>
    <property type="evidence" value="ECO:0007669"/>
    <property type="project" value="UniProtKB-SubCell"/>
</dbReference>
<dbReference type="EMBL" id="WTPW01001361">
    <property type="protein sequence ID" value="KAF0441063.1"/>
    <property type="molecule type" value="Genomic_DNA"/>
</dbReference>
<dbReference type="PANTHER" id="PTHR16189">
    <property type="entry name" value="TRANSMEMBRANE PROTEIN 104-RELATED"/>
    <property type="match status" value="1"/>
</dbReference>
<feature type="transmembrane region" description="Helical" evidence="6">
    <location>
        <begin position="295"/>
        <end position="326"/>
    </location>
</feature>
<protein>
    <submittedName>
        <fullName evidence="8">Aaap amino acid permease</fullName>
    </submittedName>
</protein>
<feature type="transmembrane region" description="Helical" evidence="6">
    <location>
        <begin position="154"/>
        <end position="175"/>
    </location>
</feature>
<comment type="caution">
    <text evidence="8">The sequence shown here is derived from an EMBL/GenBank/DDBJ whole genome shotgun (WGS) entry which is preliminary data.</text>
</comment>
<reference evidence="8 9" key="1">
    <citation type="journal article" date="2019" name="Environ. Microbiol.">
        <title>At the nexus of three kingdoms: the genome of the mycorrhizal fungus Gigaspora margarita provides insights into plant, endobacterial and fungal interactions.</title>
        <authorList>
            <person name="Venice F."/>
            <person name="Ghignone S."/>
            <person name="Salvioli di Fossalunga A."/>
            <person name="Amselem J."/>
            <person name="Novero M."/>
            <person name="Xianan X."/>
            <person name="Sedzielewska Toro K."/>
            <person name="Morin E."/>
            <person name="Lipzen A."/>
            <person name="Grigoriev I.V."/>
            <person name="Henrissat B."/>
            <person name="Martin F.M."/>
            <person name="Bonfante P."/>
        </authorList>
    </citation>
    <scope>NUCLEOTIDE SEQUENCE [LARGE SCALE GENOMIC DNA]</scope>
    <source>
        <strain evidence="8 9">BEG34</strain>
    </source>
</reference>
<evidence type="ECO:0000313" key="9">
    <source>
        <dbReference type="Proteomes" id="UP000439903"/>
    </source>
</evidence>
<name>A0A8H4A7Z8_GIGMA</name>
<feature type="transmembrane region" description="Helical" evidence="6">
    <location>
        <begin position="252"/>
        <end position="275"/>
    </location>
</feature>
<feature type="transmembrane region" description="Helical" evidence="6">
    <location>
        <begin position="37"/>
        <end position="58"/>
    </location>
</feature>
<evidence type="ECO:0000256" key="6">
    <source>
        <dbReference type="SAM" id="Phobius"/>
    </source>
</evidence>
<dbReference type="Pfam" id="PF01490">
    <property type="entry name" value="Aa_trans"/>
    <property type="match status" value="1"/>
</dbReference>
<feature type="domain" description="Amino acid transporter transmembrane" evidence="7">
    <location>
        <begin position="4"/>
        <end position="300"/>
    </location>
</feature>
<keyword evidence="2 6" id="KW-0812">Transmembrane</keyword>
<feature type="transmembrane region" description="Helical" evidence="6">
    <location>
        <begin position="12"/>
        <end position="31"/>
    </location>
</feature>
<comment type="subcellular location">
    <subcellularLocation>
        <location evidence="1">Membrane</location>
    </subcellularLocation>
</comment>
<evidence type="ECO:0000256" key="5">
    <source>
        <dbReference type="SAM" id="MobiDB-lite"/>
    </source>
</evidence>
<dbReference type="PANTHER" id="PTHR16189:SF3">
    <property type="entry name" value="AMINO ACID TRANSPORTER TRANSMEMBRANE DOMAIN-CONTAINING PROTEIN"/>
    <property type="match status" value="1"/>
</dbReference>
<feature type="transmembrane region" description="Helical" evidence="6">
    <location>
        <begin position="606"/>
        <end position="628"/>
    </location>
</feature>
<feature type="region of interest" description="Disordered" evidence="5">
    <location>
        <begin position="433"/>
        <end position="482"/>
    </location>
</feature>
<keyword evidence="3 6" id="KW-1133">Transmembrane helix</keyword>
<feature type="transmembrane region" description="Helical" evidence="6">
    <location>
        <begin position="181"/>
        <end position="209"/>
    </location>
</feature>
<evidence type="ECO:0000259" key="7">
    <source>
        <dbReference type="Pfam" id="PF01490"/>
    </source>
</evidence>
<feature type="transmembrane region" description="Helical" evidence="6">
    <location>
        <begin position="221"/>
        <end position="240"/>
    </location>
</feature>